<evidence type="ECO:0000313" key="2">
    <source>
        <dbReference type="Proteomes" id="UP001209682"/>
    </source>
</evidence>
<keyword evidence="2" id="KW-1185">Reference proteome</keyword>
<protein>
    <submittedName>
        <fullName evidence="1">Uncharacterized protein</fullName>
    </submittedName>
</protein>
<proteinExistence type="predicted"/>
<name>A0ABT3NP72_9GAMM</name>
<feature type="non-terminal residue" evidence="1">
    <location>
        <position position="1"/>
    </location>
</feature>
<dbReference type="RefSeq" id="WP_265466295.1">
    <property type="nucleotide sequence ID" value="NZ_JAPEQW010000109.1"/>
</dbReference>
<dbReference type="EMBL" id="JAPEQW010000109">
    <property type="protein sequence ID" value="MCW8041345.1"/>
    <property type="molecule type" value="Genomic_DNA"/>
</dbReference>
<organism evidence="1 2">
    <name type="scientific">Acinetobacter entericus</name>
    <dbReference type="NCBI Taxonomy" id="2989714"/>
    <lineage>
        <taxon>Bacteria</taxon>
        <taxon>Pseudomonadati</taxon>
        <taxon>Pseudomonadota</taxon>
        <taxon>Gammaproteobacteria</taxon>
        <taxon>Moraxellales</taxon>
        <taxon>Moraxellaceae</taxon>
        <taxon>Acinetobacter</taxon>
    </lineage>
</organism>
<sequence>VESKVKNTRTNMLLIEIIKFEESLPSGERSPVTIFSNGFEFNGKIITDDEYYDLILNRKYKEIYEEHVKKPRTKHIEEYNGSGDLSNFPDQLRQGYLHLLDFSGKSYQIRVADIIAFSFD</sequence>
<accession>A0ABT3NP72</accession>
<dbReference type="Proteomes" id="UP001209682">
    <property type="component" value="Unassembled WGS sequence"/>
</dbReference>
<evidence type="ECO:0000313" key="1">
    <source>
        <dbReference type="EMBL" id="MCW8041345.1"/>
    </source>
</evidence>
<comment type="caution">
    <text evidence="1">The sequence shown here is derived from an EMBL/GenBank/DDBJ whole genome shotgun (WGS) entry which is preliminary data.</text>
</comment>
<gene>
    <name evidence="1" type="ORF">OKC24_19765</name>
</gene>
<reference evidence="1 2" key="1">
    <citation type="submission" date="2022-11" db="EMBL/GenBank/DDBJ databases">
        <title>Acinetobacter entericus sp. nov., isolated from the gut of the plastic-eating larvae of the Coleoptera insect Zophobas atratus.</title>
        <authorList>
            <person name="Dong X."/>
            <person name="Yang Y."/>
        </authorList>
    </citation>
    <scope>NUCLEOTIDE SEQUENCE [LARGE SCALE GENOMIC DNA]</scope>
    <source>
        <strain evidence="1 2">BIT-DXN8</strain>
    </source>
</reference>